<dbReference type="Pfam" id="PF01381">
    <property type="entry name" value="HTH_3"/>
    <property type="match status" value="1"/>
</dbReference>
<reference evidence="2 3" key="1">
    <citation type="submission" date="2014-02" db="EMBL/GenBank/DDBJ databases">
        <title>The small core and large imbalanced accessory genome model reveals a collaborative survival strategy of Sorangium cellulosum strains in nature.</title>
        <authorList>
            <person name="Han K."/>
            <person name="Peng R."/>
            <person name="Blom J."/>
            <person name="Li Y.-Z."/>
        </authorList>
    </citation>
    <scope>NUCLEOTIDE SEQUENCE [LARGE SCALE GENOMIC DNA]</scope>
    <source>
        <strain evidence="2 3">So0011-07</strain>
    </source>
</reference>
<dbReference type="GO" id="GO:0003677">
    <property type="term" value="F:DNA binding"/>
    <property type="evidence" value="ECO:0007669"/>
    <property type="project" value="InterPro"/>
</dbReference>
<sequence length="114" mass="12975">MSDEARKRLAARLRDARERKGLSQEAVAEALGIPRAAISQIEHAHRRVEALELARLAKLYSQPLSFFADEEPEGGGRLELLRRTAAELSDKDREEVLRFAELLRGKAEEARKRR</sequence>
<dbReference type="InterPro" id="IPR052345">
    <property type="entry name" value="Rad_response_metalloprotease"/>
</dbReference>
<protein>
    <recommendedName>
        <fullName evidence="1">HTH cro/C1-type domain-containing protein</fullName>
    </recommendedName>
</protein>
<dbReference type="InterPro" id="IPR010982">
    <property type="entry name" value="Lambda_DNA-bd_dom_sf"/>
</dbReference>
<evidence type="ECO:0000313" key="2">
    <source>
        <dbReference type="EMBL" id="KYF84246.1"/>
    </source>
</evidence>
<organism evidence="2 3">
    <name type="scientific">Sorangium cellulosum</name>
    <name type="common">Polyangium cellulosum</name>
    <dbReference type="NCBI Taxonomy" id="56"/>
    <lineage>
        <taxon>Bacteria</taxon>
        <taxon>Pseudomonadati</taxon>
        <taxon>Myxococcota</taxon>
        <taxon>Polyangia</taxon>
        <taxon>Polyangiales</taxon>
        <taxon>Polyangiaceae</taxon>
        <taxon>Sorangium</taxon>
    </lineage>
</organism>
<dbReference type="EMBL" id="JEMB01001963">
    <property type="protein sequence ID" value="KYF84246.1"/>
    <property type="molecule type" value="Genomic_DNA"/>
</dbReference>
<dbReference type="Gene3D" id="1.10.260.40">
    <property type="entry name" value="lambda repressor-like DNA-binding domains"/>
    <property type="match status" value="1"/>
</dbReference>
<dbReference type="InterPro" id="IPR001387">
    <property type="entry name" value="Cro/C1-type_HTH"/>
</dbReference>
<dbReference type="AlphaFoldDB" id="A0A150RVU3"/>
<name>A0A150RVU3_SORCE</name>
<dbReference type="PANTHER" id="PTHR43236">
    <property type="entry name" value="ANTITOXIN HIGA1"/>
    <property type="match status" value="1"/>
</dbReference>
<dbReference type="PANTHER" id="PTHR43236:SF1">
    <property type="entry name" value="BLL7220 PROTEIN"/>
    <property type="match status" value="1"/>
</dbReference>
<dbReference type="CDD" id="cd00093">
    <property type="entry name" value="HTH_XRE"/>
    <property type="match status" value="1"/>
</dbReference>
<dbReference type="Proteomes" id="UP000075635">
    <property type="component" value="Unassembled WGS sequence"/>
</dbReference>
<accession>A0A150RVU3</accession>
<comment type="caution">
    <text evidence="2">The sequence shown here is derived from an EMBL/GenBank/DDBJ whole genome shotgun (WGS) entry which is preliminary data.</text>
</comment>
<feature type="domain" description="HTH cro/C1-type" evidence="1">
    <location>
        <begin position="13"/>
        <end position="67"/>
    </location>
</feature>
<gene>
    <name evidence="2" type="ORF">BE17_49430</name>
</gene>
<dbReference type="PROSITE" id="PS50943">
    <property type="entry name" value="HTH_CROC1"/>
    <property type="match status" value="1"/>
</dbReference>
<evidence type="ECO:0000259" key="1">
    <source>
        <dbReference type="PROSITE" id="PS50943"/>
    </source>
</evidence>
<proteinExistence type="predicted"/>
<dbReference type="SUPFAM" id="SSF47413">
    <property type="entry name" value="lambda repressor-like DNA-binding domains"/>
    <property type="match status" value="1"/>
</dbReference>
<evidence type="ECO:0000313" key="3">
    <source>
        <dbReference type="Proteomes" id="UP000075635"/>
    </source>
</evidence>
<dbReference type="SMART" id="SM00530">
    <property type="entry name" value="HTH_XRE"/>
    <property type="match status" value="1"/>
</dbReference>